<evidence type="ECO:0000313" key="4">
    <source>
        <dbReference type="EMBL" id="EJT96641.1"/>
    </source>
</evidence>
<gene>
    <name evidence="4" type="ORF">DACRYDRAFT_112591</name>
</gene>
<feature type="transmembrane region" description="Helical" evidence="2">
    <location>
        <begin position="264"/>
        <end position="289"/>
    </location>
</feature>
<dbReference type="Pfam" id="PF20151">
    <property type="entry name" value="DUF6533"/>
    <property type="match status" value="1"/>
</dbReference>
<feature type="region of interest" description="Disordered" evidence="1">
    <location>
        <begin position="371"/>
        <end position="416"/>
    </location>
</feature>
<keyword evidence="2" id="KW-0812">Transmembrane</keyword>
<sequence>MDSGALLESLEHAQQGRFVTVASLCLVLHDHFFTCRQEWKFIWVGFPTETPSENVDVRGKIRKWSFSKVLFFLSRYGTLGILLFDLHVALNGGQSDKLYVSTWMVDGVLRNIQLHDLVLFPILERILQRVHHRRQTSYLRSPDETNKCSAVLIFRIYAMYHGDKKIMYFLGLLFVCQLGVMAYVLQAGCRALRAVAEPFPGVQECTVIQTISYEFAYWVALLLFETLLFLLSLRKAHQHIRAYTFRFDDLLLSRRVGEVLIRDGVMYFPFIFLSYLANLVLFAVSPLYLAQVAPHLALALRSVLTNRLLLNVSRKFYYPNPVEPSQSQTGKDSVLGVIVWVSPVRPEAELPLDPEQERDVDSRAEGRHVAFAQSADDLQDADERLGVHLPVERERPPSRNVQAAEGDTPDRVWEAL</sequence>
<dbReference type="HOGENOM" id="CLU_660604_0_0_1"/>
<reference evidence="4 5" key="1">
    <citation type="journal article" date="2012" name="Science">
        <title>The Paleozoic origin of enzymatic lignin decomposition reconstructed from 31 fungal genomes.</title>
        <authorList>
            <person name="Floudas D."/>
            <person name="Binder M."/>
            <person name="Riley R."/>
            <person name="Barry K."/>
            <person name="Blanchette R.A."/>
            <person name="Henrissat B."/>
            <person name="Martinez A.T."/>
            <person name="Otillar R."/>
            <person name="Spatafora J.W."/>
            <person name="Yadav J.S."/>
            <person name="Aerts A."/>
            <person name="Benoit I."/>
            <person name="Boyd A."/>
            <person name="Carlson A."/>
            <person name="Copeland A."/>
            <person name="Coutinho P.M."/>
            <person name="de Vries R.P."/>
            <person name="Ferreira P."/>
            <person name="Findley K."/>
            <person name="Foster B."/>
            <person name="Gaskell J."/>
            <person name="Glotzer D."/>
            <person name="Gorecki P."/>
            <person name="Heitman J."/>
            <person name="Hesse C."/>
            <person name="Hori C."/>
            <person name="Igarashi K."/>
            <person name="Jurgens J.A."/>
            <person name="Kallen N."/>
            <person name="Kersten P."/>
            <person name="Kohler A."/>
            <person name="Kuees U."/>
            <person name="Kumar T.K.A."/>
            <person name="Kuo A."/>
            <person name="LaButti K."/>
            <person name="Larrondo L.F."/>
            <person name="Lindquist E."/>
            <person name="Ling A."/>
            <person name="Lombard V."/>
            <person name="Lucas S."/>
            <person name="Lundell T."/>
            <person name="Martin R."/>
            <person name="McLaughlin D.J."/>
            <person name="Morgenstern I."/>
            <person name="Morin E."/>
            <person name="Murat C."/>
            <person name="Nagy L.G."/>
            <person name="Nolan M."/>
            <person name="Ohm R.A."/>
            <person name="Patyshakuliyeva A."/>
            <person name="Rokas A."/>
            <person name="Ruiz-Duenas F.J."/>
            <person name="Sabat G."/>
            <person name="Salamov A."/>
            <person name="Samejima M."/>
            <person name="Schmutz J."/>
            <person name="Slot J.C."/>
            <person name="St John F."/>
            <person name="Stenlid J."/>
            <person name="Sun H."/>
            <person name="Sun S."/>
            <person name="Syed K."/>
            <person name="Tsang A."/>
            <person name="Wiebenga A."/>
            <person name="Young D."/>
            <person name="Pisabarro A."/>
            <person name="Eastwood D.C."/>
            <person name="Martin F."/>
            <person name="Cullen D."/>
            <person name="Grigoriev I.V."/>
            <person name="Hibbett D.S."/>
        </authorList>
    </citation>
    <scope>NUCLEOTIDE SEQUENCE [LARGE SCALE GENOMIC DNA]</scope>
    <source>
        <strain evidence="4 5">DJM-731 SS1</strain>
    </source>
</reference>
<name>M5FTU6_DACPD</name>
<evidence type="ECO:0000313" key="5">
    <source>
        <dbReference type="Proteomes" id="UP000030653"/>
    </source>
</evidence>
<feature type="transmembrane region" description="Helical" evidence="2">
    <location>
        <begin position="166"/>
        <end position="185"/>
    </location>
</feature>
<proteinExistence type="predicted"/>
<evidence type="ECO:0000259" key="3">
    <source>
        <dbReference type="Pfam" id="PF20151"/>
    </source>
</evidence>
<dbReference type="OrthoDB" id="3349377at2759"/>
<keyword evidence="2" id="KW-1133">Transmembrane helix</keyword>
<dbReference type="RefSeq" id="XP_040623539.1">
    <property type="nucleotide sequence ID" value="XM_040769450.1"/>
</dbReference>
<dbReference type="GeneID" id="63684512"/>
<feature type="domain" description="DUF6533" evidence="3">
    <location>
        <begin position="19"/>
        <end position="79"/>
    </location>
</feature>
<organism evidence="4 5">
    <name type="scientific">Dacryopinax primogenitus (strain DJM 731)</name>
    <name type="common">Brown rot fungus</name>
    <dbReference type="NCBI Taxonomy" id="1858805"/>
    <lineage>
        <taxon>Eukaryota</taxon>
        <taxon>Fungi</taxon>
        <taxon>Dikarya</taxon>
        <taxon>Basidiomycota</taxon>
        <taxon>Agaricomycotina</taxon>
        <taxon>Dacrymycetes</taxon>
        <taxon>Dacrymycetales</taxon>
        <taxon>Dacrymycetaceae</taxon>
        <taxon>Dacryopinax</taxon>
    </lineage>
</organism>
<accession>M5FTU6</accession>
<evidence type="ECO:0000256" key="1">
    <source>
        <dbReference type="SAM" id="MobiDB-lite"/>
    </source>
</evidence>
<keyword evidence="2" id="KW-0472">Membrane</keyword>
<feature type="compositionally biased region" description="Basic and acidic residues" evidence="1">
    <location>
        <begin position="381"/>
        <end position="397"/>
    </location>
</feature>
<evidence type="ECO:0000256" key="2">
    <source>
        <dbReference type="SAM" id="Phobius"/>
    </source>
</evidence>
<keyword evidence="5" id="KW-1185">Reference proteome</keyword>
<dbReference type="InterPro" id="IPR045340">
    <property type="entry name" value="DUF6533"/>
</dbReference>
<protein>
    <recommendedName>
        <fullName evidence="3">DUF6533 domain-containing protein</fullName>
    </recommendedName>
</protein>
<dbReference type="EMBL" id="JH795882">
    <property type="protein sequence ID" value="EJT96641.1"/>
    <property type="molecule type" value="Genomic_DNA"/>
</dbReference>
<dbReference type="AlphaFoldDB" id="M5FTU6"/>
<feature type="transmembrane region" description="Helical" evidence="2">
    <location>
        <begin position="215"/>
        <end position="233"/>
    </location>
</feature>
<dbReference type="Proteomes" id="UP000030653">
    <property type="component" value="Unassembled WGS sequence"/>
</dbReference>
<dbReference type="OMA" id="IFRIYAM"/>